<feature type="compositionally biased region" description="Acidic residues" evidence="1">
    <location>
        <begin position="34"/>
        <end position="54"/>
    </location>
</feature>
<gene>
    <name evidence="2" type="ORF">O181_055370</name>
</gene>
<dbReference type="GO" id="GO:1990269">
    <property type="term" value="F:RNA polymerase II C-terminal domain phosphoserine binding"/>
    <property type="evidence" value="ECO:0007669"/>
    <property type="project" value="TreeGrafter"/>
</dbReference>
<dbReference type="AlphaFoldDB" id="A0A9Q3E468"/>
<name>A0A9Q3E468_9BASI</name>
<dbReference type="PANTHER" id="PTHR23146:SF0">
    <property type="entry name" value="RNA POLYMERASE-ASSOCIATED PROTEIN LEO1"/>
    <property type="match status" value="1"/>
</dbReference>
<feature type="region of interest" description="Disordered" evidence="1">
    <location>
        <begin position="1"/>
        <end position="100"/>
    </location>
</feature>
<dbReference type="GO" id="GO:0016593">
    <property type="term" value="C:Cdc73/Paf1 complex"/>
    <property type="evidence" value="ECO:0007669"/>
    <property type="project" value="InterPro"/>
</dbReference>
<dbReference type="Proteomes" id="UP000765509">
    <property type="component" value="Unassembled WGS sequence"/>
</dbReference>
<organism evidence="2 3">
    <name type="scientific">Austropuccinia psidii MF-1</name>
    <dbReference type="NCBI Taxonomy" id="1389203"/>
    <lineage>
        <taxon>Eukaryota</taxon>
        <taxon>Fungi</taxon>
        <taxon>Dikarya</taxon>
        <taxon>Basidiomycota</taxon>
        <taxon>Pucciniomycotina</taxon>
        <taxon>Pucciniomycetes</taxon>
        <taxon>Pucciniales</taxon>
        <taxon>Sphaerophragmiaceae</taxon>
        <taxon>Austropuccinia</taxon>
    </lineage>
</organism>
<feature type="region of interest" description="Disordered" evidence="1">
    <location>
        <begin position="296"/>
        <end position="375"/>
    </location>
</feature>
<dbReference type="GO" id="GO:0006368">
    <property type="term" value="P:transcription elongation by RNA polymerase II"/>
    <property type="evidence" value="ECO:0007669"/>
    <property type="project" value="InterPro"/>
</dbReference>
<dbReference type="OrthoDB" id="2507260at2759"/>
<evidence type="ECO:0000256" key="1">
    <source>
        <dbReference type="SAM" id="MobiDB-lite"/>
    </source>
</evidence>
<comment type="caution">
    <text evidence="2">The sequence shown here is derived from an EMBL/GenBank/DDBJ whole genome shotgun (WGS) entry which is preliminary data.</text>
</comment>
<reference evidence="2" key="1">
    <citation type="submission" date="2021-03" db="EMBL/GenBank/DDBJ databases">
        <title>Draft genome sequence of rust myrtle Austropuccinia psidii MF-1, a brazilian biotype.</title>
        <authorList>
            <person name="Quecine M.C."/>
            <person name="Pachon D.M.R."/>
            <person name="Bonatelli M.L."/>
            <person name="Correr F.H."/>
            <person name="Franceschini L.M."/>
            <person name="Leite T.F."/>
            <person name="Margarido G.R.A."/>
            <person name="Almeida C.A."/>
            <person name="Ferrarezi J.A."/>
            <person name="Labate C.A."/>
        </authorList>
    </citation>
    <scope>NUCLEOTIDE SEQUENCE</scope>
    <source>
        <strain evidence="2">MF-1</strain>
    </source>
</reference>
<feature type="compositionally biased region" description="Polar residues" evidence="1">
    <location>
        <begin position="20"/>
        <end position="32"/>
    </location>
</feature>
<feature type="compositionally biased region" description="Polar residues" evidence="1">
    <location>
        <begin position="307"/>
        <end position="318"/>
    </location>
</feature>
<evidence type="ECO:0000313" key="3">
    <source>
        <dbReference type="Proteomes" id="UP000765509"/>
    </source>
</evidence>
<proteinExistence type="predicted"/>
<accession>A0A9Q3E468</accession>
<feature type="compositionally biased region" description="Basic and acidic residues" evidence="1">
    <location>
        <begin position="55"/>
        <end position="77"/>
    </location>
</feature>
<dbReference type="GO" id="GO:0032968">
    <property type="term" value="P:positive regulation of transcription elongation by RNA polymerase II"/>
    <property type="evidence" value="ECO:0007669"/>
    <property type="project" value="TreeGrafter"/>
</dbReference>
<feature type="compositionally biased region" description="Basic and acidic residues" evidence="1">
    <location>
        <begin position="296"/>
        <end position="306"/>
    </location>
</feature>
<dbReference type="PANTHER" id="PTHR23146">
    <property type="entry name" value="LEO1 PROTEIN"/>
    <property type="match status" value="1"/>
</dbReference>
<sequence>MSQSPNHPAPSVEVNEDLQPETNLEQAHQSLSEPEGEEDGDPKDDLFGGDDDDDVSNKDLADNEPEDPQRSQRHTLEYDEETEPHPTHTRSLHVAEAPLPNLPFPKSFDRKHWDLRLPHFLNLEPSPFTDQQYLESGDGFDKEDETDTSRLLAHRNVIRWRWQQSSDGQLVKQSNARVICWSDGSQSLQVGSELFDMVYAVDSRIPVNSNNPSEPVQGLTYLFAQHSEFQLLEAQSSITGQITLRPYTLNSLTHRALVANRSFSKSQSQRLTQTKVVTIDPEKRKIVEELEEAKKLKEHKKMESKLARQNSRQSNALGSSFGGKGIRKRRFNAPLMSDEAAPEEDYEEMDDDNEEEQVPDQTEYGGGNGFADQELSELEIADQKIEEAERQERADRLQKAARLSASSAEPKTIKRKLIIASDDDD</sequence>
<feature type="compositionally biased region" description="Basic and acidic residues" evidence="1">
    <location>
        <begin position="387"/>
        <end position="398"/>
    </location>
</feature>
<feature type="compositionally biased region" description="Acidic residues" evidence="1">
    <location>
        <begin position="340"/>
        <end position="358"/>
    </location>
</feature>
<dbReference type="EMBL" id="AVOT02024760">
    <property type="protein sequence ID" value="MBW0515655.1"/>
    <property type="molecule type" value="Genomic_DNA"/>
</dbReference>
<dbReference type="InterPro" id="IPR007149">
    <property type="entry name" value="Leo1"/>
</dbReference>
<keyword evidence="3" id="KW-1185">Reference proteome</keyword>
<evidence type="ECO:0008006" key="4">
    <source>
        <dbReference type="Google" id="ProtNLM"/>
    </source>
</evidence>
<dbReference type="Pfam" id="PF04004">
    <property type="entry name" value="Leo1"/>
    <property type="match status" value="1"/>
</dbReference>
<evidence type="ECO:0000313" key="2">
    <source>
        <dbReference type="EMBL" id="MBW0515655.1"/>
    </source>
</evidence>
<protein>
    <recommendedName>
        <fullName evidence="4">RNA polymerase-associated protein LEO1</fullName>
    </recommendedName>
</protein>
<feature type="region of interest" description="Disordered" evidence="1">
    <location>
        <begin position="387"/>
        <end position="410"/>
    </location>
</feature>